<dbReference type="GO" id="GO:0003700">
    <property type="term" value="F:DNA-binding transcription factor activity"/>
    <property type="evidence" value="ECO:0007669"/>
    <property type="project" value="TreeGrafter"/>
</dbReference>
<gene>
    <name evidence="6" type="ordered locus">Dtox_1944</name>
</gene>
<dbReference type="InterPro" id="IPR036388">
    <property type="entry name" value="WH-like_DNA-bd_sf"/>
</dbReference>
<dbReference type="eggNOG" id="COG0664">
    <property type="taxonomic scope" value="Bacteria"/>
</dbReference>
<dbReference type="PANTHER" id="PTHR24567">
    <property type="entry name" value="CRP FAMILY TRANSCRIPTIONAL REGULATORY PROTEIN"/>
    <property type="match status" value="1"/>
</dbReference>
<dbReference type="Proteomes" id="UP000002217">
    <property type="component" value="Chromosome"/>
</dbReference>
<dbReference type="InterPro" id="IPR018490">
    <property type="entry name" value="cNMP-bd_dom_sf"/>
</dbReference>
<sequence length="227" mass="25552">MKKISCMKDLSIFSTLDVVERERVGALAGRKLYNKNEFIFREGEATCTIYLIKYGRVRLFKISEGGKEITLDILKEDDIFGENTFLDDSKHTMNAQAIEDTFICSCNKEHFILLLQNPRTSLKIIQLLGKKLNDYTDQVANIAFRDVKGRISATLLRLADEYGKPSPEGVIINIELTHQDLANLVNASRVMVTNVLINLRQEGAILTKGQRISLLNKDLLVDAANAC</sequence>
<dbReference type="PROSITE" id="PS51063">
    <property type="entry name" value="HTH_CRP_2"/>
    <property type="match status" value="1"/>
</dbReference>
<dbReference type="EMBL" id="CP001720">
    <property type="protein sequence ID" value="ACV62782.1"/>
    <property type="molecule type" value="Genomic_DNA"/>
</dbReference>
<dbReference type="Gene3D" id="2.60.120.10">
    <property type="entry name" value="Jelly Rolls"/>
    <property type="match status" value="1"/>
</dbReference>
<evidence type="ECO:0000259" key="4">
    <source>
        <dbReference type="PROSITE" id="PS50042"/>
    </source>
</evidence>
<protein>
    <submittedName>
        <fullName evidence="6">Transcriptional regulator, Crp/Fnr family</fullName>
    </submittedName>
</protein>
<dbReference type="GO" id="GO:0005829">
    <property type="term" value="C:cytosol"/>
    <property type="evidence" value="ECO:0007669"/>
    <property type="project" value="TreeGrafter"/>
</dbReference>
<evidence type="ECO:0000313" key="7">
    <source>
        <dbReference type="Proteomes" id="UP000002217"/>
    </source>
</evidence>
<dbReference type="AlphaFoldDB" id="C8VYA1"/>
<dbReference type="STRING" id="485916.Dtox_1944"/>
<keyword evidence="7" id="KW-1185">Reference proteome</keyword>
<dbReference type="HOGENOM" id="CLU_075053_3_2_9"/>
<accession>C8VYA1</accession>
<evidence type="ECO:0000256" key="3">
    <source>
        <dbReference type="ARBA" id="ARBA00023163"/>
    </source>
</evidence>
<dbReference type="SMART" id="SM00419">
    <property type="entry name" value="HTH_CRP"/>
    <property type="match status" value="1"/>
</dbReference>
<organism evidence="6 7">
    <name type="scientific">Desulfofarcimen acetoxidans (strain ATCC 49208 / DSM 771 / KCTC 5769 / VKM B-1644 / 5575)</name>
    <name type="common">Desulfotomaculum acetoxidans</name>
    <dbReference type="NCBI Taxonomy" id="485916"/>
    <lineage>
        <taxon>Bacteria</taxon>
        <taxon>Bacillati</taxon>
        <taxon>Bacillota</taxon>
        <taxon>Clostridia</taxon>
        <taxon>Eubacteriales</taxon>
        <taxon>Peptococcaceae</taxon>
        <taxon>Desulfofarcimen</taxon>
    </lineage>
</organism>
<name>C8VYA1_DESAS</name>
<dbReference type="RefSeq" id="WP_015757487.1">
    <property type="nucleotide sequence ID" value="NC_013216.1"/>
</dbReference>
<dbReference type="InterPro" id="IPR050397">
    <property type="entry name" value="Env_Response_Regulators"/>
</dbReference>
<dbReference type="SUPFAM" id="SSF51206">
    <property type="entry name" value="cAMP-binding domain-like"/>
    <property type="match status" value="1"/>
</dbReference>
<dbReference type="InterPro" id="IPR036390">
    <property type="entry name" value="WH_DNA-bd_sf"/>
</dbReference>
<keyword evidence="1" id="KW-0805">Transcription regulation</keyword>
<dbReference type="Gene3D" id="1.10.10.10">
    <property type="entry name" value="Winged helix-like DNA-binding domain superfamily/Winged helix DNA-binding domain"/>
    <property type="match status" value="1"/>
</dbReference>
<dbReference type="SUPFAM" id="SSF46785">
    <property type="entry name" value="Winged helix' DNA-binding domain"/>
    <property type="match status" value="1"/>
</dbReference>
<dbReference type="Pfam" id="PF13545">
    <property type="entry name" value="HTH_Crp_2"/>
    <property type="match status" value="1"/>
</dbReference>
<dbReference type="Pfam" id="PF00027">
    <property type="entry name" value="cNMP_binding"/>
    <property type="match status" value="1"/>
</dbReference>
<dbReference type="InterPro" id="IPR000595">
    <property type="entry name" value="cNMP-bd_dom"/>
</dbReference>
<dbReference type="SMART" id="SM00100">
    <property type="entry name" value="cNMP"/>
    <property type="match status" value="1"/>
</dbReference>
<evidence type="ECO:0000256" key="1">
    <source>
        <dbReference type="ARBA" id="ARBA00023015"/>
    </source>
</evidence>
<dbReference type="PROSITE" id="PS50042">
    <property type="entry name" value="CNMP_BINDING_3"/>
    <property type="match status" value="1"/>
</dbReference>
<dbReference type="InterPro" id="IPR012318">
    <property type="entry name" value="HTH_CRP"/>
</dbReference>
<proteinExistence type="predicted"/>
<feature type="domain" description="HTH crp-type" evidence="5">
    <location>
        <begin position="145"/>
        <end position="218"/>
    </location>
</feature>
<dbReference type="KEGG" id="dae:Dtox_1944"/>
<reference evidence="6 7" key="1">
    <citation type="journal article" date="2009" name="Stand. Genomic Sci.">
        <title>Complete genome sequence of Desulfotomaculum acetoxidans type strain (5575).</title>
        <authorList>
            <person name="Spring S."/>
            <person name="Lapidus A."/>
            <person name="Schroder M."/>
            <person name="Gleim D."/>
            <person name="Sims D."/>
            <person name="Meincke L."/>
            <person name="Glavina Del Rio T."/>
            <person name="Tice H."/>
            <person name="Copeland A."/>
            <person name="Cheng J.F."/>
            <person name="Lucas S."/>
            <person name="Chen F."/>
            <person name="Nolan M."/>
            <person name="Bruce D."/>
            <person name="Goodwin L."/>
            <person name="Pitluck S."/>
            <person name="Ivanova N."/>
            <person name="Mavromatis K."/>
            <person name="Mikhailova N."/>
            <person name="Pati A."/>
            <person name="Chen A."/>
            <person name="Palaniappan K."/>
            <person name="Land M."/>
            <person name="Hauser L."/>
            <person name="Chang Y.J."/>
            <person name="Jeffries C.D."/>
            <person name="Chain P."/>
            <person name="Saunders E."/>
            <person name="Brettin T."/>
            <person name="Detter J.C."/>
            <person name="Goker M."/>
            <person name="Bristow J."/>
            <person name="Eisen J.A."/>
            <person name="Markowitz V."/>
            <person name="Hugenholtz P."/>
            <person name="Kyrpides N.C."/>
            <person name="Klenk H.P."/>
            <person name="Han C."/>
        </authorList>
    </citation>
    <scope>NUCLEOTIDE SEQUENCE [LARGE SCALE GENOMIC DNA]</scope>
    <source>
        <strain evidence="7">ATCC 49208 / DSM 771 / VKM B-1644</strain>
    </source>
</reference>
<dbReference type="CDD" id="cd00038">
    <property type="entry name" value="CAP_ED"/>
    <property type="match status" value="1"/>
</dbReference>
<dbReference type="InterPro" id="IPR014710">
    <property type="entry name" value="RmlC-like_jellyroll"/>
</dbReference>
<dbReference type="GO" id="GO:0003677">
    <property type="term" value="F:DNA binding"/>
    <property type="evidence" value="ECO:0007669"/>
    <property type="project" value="UniProtKB-KW"/>
</dbReference>
<evidence type="ECO:0000256" key="2">
    <source>
        <dbReference type="ARBA" id="ARBA00023125"/>
    </source>
</evidence>
<feature type="domain" description="Cyclic nucleotide-binding" evidence="4">
    <location>
        <begin position="12"/>
        <end position="115"/>
    </location>
</feature>
<keyword evidence="3" id="KW-0804">Transcription</keyword>
<keyword evidence="2" id="KW-0238">DNA-binding</keyword>
<dbReference type="OrthoDB" id="9798104at2"/>
<evidence type="ECO:0000259" key="5">
    <source>
        <dbReference type="PROSITE" id="PS51063"/>
    </source>
</evidence>
<dbReference type="PANTHER" id="PTHR24567:SF74">
    <property type="entry name" value="HTH-TYPE TRANSCRIPTIONAL REGULATOR ARCR"/>
    <property type="match status" value="1"/>
</dbReference>
<evidence type="ECO:0000313" key="6">
    <source>
        <dbReference type="EMBL" id="ACV62782.1"/>
    </source>
</evidence>